<feature type="non-terminal residue" evidence="1">
    <location>
        <position position="184"/>
    </location>
</feature>
<protein>
    <submittedName>
        <fullName evidence="1">Uncharacterized protein</fullName>
    </submittedName>
</protein>
<evidence type="ECO:0000313" key="2">
    <source>
        <dbReference type="Proteomes" id="UP001211907"/>
    </source>
</evidence>
<evidence type="ECO:0000313" key="1">
    <source>
        <dbReference type="EMBL" id="KAJ3089609.1"/>
    </source>
</evidence>
<keyword evidence="2" id="KW-1185">Reference proteome</keyword>
<sequence>MSLLNAIEKALVAGGPLRLFVDIQCLAIGEPWEDGFMNALQSAKWKNALERLDDKASDVLVIPIFLGELVSSVDGHKMLVPFQDYSAERFPNMVPIHPRSSGTKTIRETMAQIFSMQGIKAADIGVIESWSQKGIHSQIATELIACGYSVWIDNQEMTGNMYERMAEGDSQSRIFVSMISRQYE</sequence>
<comment type="caution">
    <text evidence="1">The sequence shown here is derived from an EMBL/GenBank/DDBJ whole genome shotgun (WGS) entry which is preliminary data.</text>
</comment>
<reference evidence="1" key="1">
    <citation type="submission" date="2020-05" db="EMBL/GenBank/DDBJ databases">
        <title>Phylogenomic resolution of chytrid fungi.</title>
        <authorList>
            <person name="Stajich J.E."/>
            <person name="Amses K."/>
            <person name="Simmons R."/>
            <person name="Seto K."/>
            <person name="Myers J."/>
            <person name="Bonds A."/>
            <person name="Quandt C.A."/>
            <person name="Barry K."/>
            <person name="Liu P."/>
            <person name="Grigoriev I."/>
            <person name="Longcore J.E."/>
            <person name="James T.Y."/>
        </authorList>
    </citation>
    <scope>NUCLEOTIDE SEQUENCE</scope>
    <source>
        <strain evidence="1">JEL0513</strain>
    </source>
</reference>
<accession>A0AAD5SRE5</accession>
<proteinExistence type="predicted"/>
<gene>
    <name evidence="1" type="ORF">HK100_007708</name>
</gene>
<organism evidence="1 2">
    <name type="scientific">Physocladia obscura</name>
    <dbReference type="NCBI Taxonomy" id="109957"/>
    <lineage>
        <taxon>Eukaryota</taxon>
        <taxon>Fungi</taxon>
        <taxon>Fungi incertae sedis</taxon>
        <taxon>Chytridiomycota</taxon>
        <taxon>Chytridiomycota incertae sedis</taxon>
        <taxon>Chytridiomycetes</taxon>
        <taxon>Chytridiales</taxon>
        <taxon>Chytriomycetaceae</taxon>
        <taxon>Physocladia</taxon>
    </lineage>
</organism>
<dbReference type="Proteomes" id="UP001211907">
    <property type="component" value="Unassembled WGS sequence"/>
</dbReference>
<dbReference type="AlphaFoldDB" id="A0AAD5SRE5"/>
<name>A0AAD5SRE5_9FUNG</name>
<dbReference type="EMBL" id="JADGJH010003651">
    <property type="protein sequence ID" value="KAJ3089609.1"/>
    <property type="molecule type" value="Genomic_DNA"/>
</dbReference>